<protein>
    <submittedName>
        <fullName evidence="1">Uncharacterized protein</fullName>
    </submittedName>
</protein>
<dbReference type="RefSeq" id="WP_254153304.1">
    <property type="nucleotide sequence ID" value="NZ_JAHESD010000014.1"/>
</dbReference>
<evidence type="ECO:0000313" key="2">
    <source>
        <dbReference type="Proteomes" id="UP000772618"/>
    </source>
</evidence>
<accession>A0ABS5VRE9</accession>
<keyword evidence="2" id="KW-1185">Reference proteome</keyword>
<reference evidence="1 2" key="1">
    <citation type="submission" date="2021-05" db="EMBL/GenBank/DDBJ databases">
        <title>A Polyphasic approach of four new species of the genus Ohtaekwangia: Ohtaekwangia histidinii sp. nov., Ohtaekwangia cretensis sp. nov., Ohtaekwangia indiensis sp. nov., Ohtaekwangia reichenbachii sp. nov. from diverse environment.</title>
        <authorList>
            <person name="Octaviana S."/>
        </authorList>
    </citation>
    <scope>NUCLEOTIDE SEQUENCE [LARGE SCALE GENOMIC DNA]</scope>
    <source>
        <strain evidence="1 2">PWU20</strain>
    </source>
</reference>
<proteinExistence type="predicted"/>
<name>A0ABS5VRE9_9BACT</name>
<organism evidence="1 2">
    <name type="scientific">Chryseosolibacter indicus</name>
    <dbReference type="NCBI Taxonomy" id="2782351"/>
    <lineage>
        <taxon>Bacteria</taxon>
        <taxon>Pseudomonadati</taxon>
        <taxon>Bacteroidota</taxon>
        <taxon>Cytophagia</taxon>
        <taxon>Cytophagales</taxon>
        <taxon>Chryseotaleaceae</taxon>
        <taxon>Chryseosolibacter</taxon>
    </lineage>
</organism>
<dbReference type="Proteomes" id="UP000772618">
    <property type="component" value="Unassembled WGS sequence"/>
</dbReference>
<dbReference type="EMBL" id="JAHESD010000014">
    <property type="protein sequence ID" value="MBT1703339.1"/>
    <property type="molecule type" value="Genomic_DNA"/>
</dbReference>
<gene>
    <name evidence="1" type="ORF">KK060_08620</name>
</gene>
<evidence type="ECO:0000313" key="1">
    <source>
        <dbReference type="EMBL" id="MBT1703339.1"/>
    </source>
</evidence>
<sequence>MEQNKPELSFTSASEEILRLLIHSKEFGNVVGICSPALGAGIFITAVENISLNYEVTVQLKPYDVTGLHLNTNSLRLSDIKSACAFHSKYEKVYRAYEAESQEALSYY</sequence>
<comment type="caution">
    <text evidence="1">The sequence shown here is derived from an EMBL/GenBank/DDBJ whole genome shotgun (WGS) entry which is preliminary data.</text>
</comment>